<evidence type="ECO:0000313" key="2">
    <source>
        <dbReference type="Proteomes" id="UP000712600"/>
    </source>
</evidence>
<protein>
    <submittedName>
        <fullName evidence="1">Uncharacterized protein</fullName>
    </submittedName>
</protein>
<dbReference type="AlphaFoldDB" id="A0A8S9QX71"/>
<name>A0A8S9QX71_BRACR</name>
<gene>
    <name evidence="1" type="ORF">F2Q69_00016622</name>
</gene>
<organism evidence="1 2">
    <name type="scientific">Brassica cretica</name>
    <name type="common">Mustard</name>
    <dbReference type="NCBI Taxonomy" id="69181"/>
    <lineage>
        <taxon>Eukaryota</taxon>
        <taxon>Viridiplantae</taxon>
        <taxon>Streptophyta</taxon>
        <taxon>Embryophyta</taxon>
        <taxon>Tracheophyta</taxon>
        <taxon>Spermatophyta</taxon>
        <taxon>Magnoliopsida</taxon>
        <taxon>eudicotyledons</taxon>
        <taxon>Gunneridae</taxon>
        <taxon>Pentapetalae</taxon>
        <taxon>rosids</taxon>
        <taxon>malvids</taxon>
        <taxon>Brassicales</taxon>
        <taxon>Brassicaceae</taxon>
        <taxon>Brassiceae</taxon>
        <taxon>Brassica</taxon>
    </lineage>
</organism>
<accession>A0A8S9QX71</accession>
<comment type="caution">
    <text evidence="1">The sequence shown here is derived from an EMBL/GenBank/DDBJ whole genome shotgun (WGS) entry which is preliminary data.</text>
</comment>
<dbReference type="PANTHER" id="PTHR44378:SF2">
    <property type="entry name" value="ACYL-ACTIVATING ENZYME 17, PEROXISOMAL-RELATED"/>
    <property type="match status" value="1"/>
</dbReference>
<dbReference type="Proteomes" id="UP000712600">
    <property type="component" value="Unassembled WGS sequence"/>
</dbReference>
<dbReference type="PANTHER" id="PTHR44378">
    <property type="entry name" value="ACYL-ACTIVATING ENZYME 17, PEROXISOMAL-RELATED"/>
    <property type="match status" value="1"/>
</dbReference>
<proteinExistence type="predicted"/>
<sequence>MDEIIRGDKSIPLYRRDVDAEAPLAIVIPARGSFFRMNLRENDLSWNEFLGKAGNMSSLAQTSTVIPAYVDKDVVSPVTCGTWPCGLALVVIKTCNGSPSNVRWFVMNGGSCLLVTSPV</sequence>
<reference evidence="1" key="1">
    <citation type="submission" date="2019-12" db="EMBL/GenBank/DDBJ databases">
        <title>Genome sequencing and annotation of Brassica cretica.</title>
        <authorList>
            <person name="Studholme D.J."/>
            <person name="Sarris P."/>
        </authorList>
    </citation>
    <scope>NUCLEOTIDE SEQUENCE</scope>
    <source>
        <strain evidence="1">PFS-109/04</strain>
        <tissue evidence="1">Leaf</tissue>
    </source>
</reference>
<evidence type="ECO:0000313" key="1">
    <source>
        <dbReference type="EMBL" id="KAF3557614.1"/>
    </source>
</evidence>
<dbReference type="EMBL" id="QGKX02000996">
    <property type="protein sequence ID" value="KAF3557614.1"/>
    <property type="molecule type" value="Genomic_DNA"/>
</dbReference>